<gene>
    <name evidence="2" type="ORF">NDU88_002382</name>
</gene>
<dbReference type="Gene3D" id="1.10.150.130">
    <property type="match status" value="1"/>
</dbReference>
<dbReference type="EMBL" id="JANPWB010000003">
    <property type="protein sequence ID" value="KAJ1198543.1"/>
    <property type="molecule type" value="Genomic_DNA"/>
</dbReference>
<keyword evidence="3" id="KW-1185">Reference proteome</keyword>
<organism evidence="2 3">
    <name type="scientific">Pleurodeles waltl</name>
    <name type="common">Iberian ribbed newt</name>
    <dbReference type="NCBI Taxonomy" id="8319"/>
    <lineage>
        <taxon>Eukaryota</taxon>
        <taxon>Metazoa</taxon>
        <taxon>Chordata</taxon>
        <taxon>Craniata</taxon>
        <taxon>Vertebrata</taxon>
        <taxon>Euteleostomi</taxon>
        <taxon>Amphibia</taxon>
        <taxon>Batrachia</taxon>
        <taxon>Caudata</taxon>
        <taxon>Salamandroidea</taxon>
        <taxon>Salamandridae</taxon>
        <taxon>Pleurodelinae</taxon>
        <taxon>Pleurodeles</taxon>
    </lineage>
</organism>
<reference evidence="2" key="1">
    <citation type="journal article" date="2022" name="bioRxiv">
        <title>Sequencing and chromosome-scale assembly of the giantPleurodeles waltlgenome.</title>
        <authorList>
            <person name="Brown T."/>
            <person name="Elewa A."/>
            <person name="Iarovenko S."/>
            <person name="Subramanian E."/>
            <person name="Araus A.J."/>
            <person name="Petzold A."/>
            <person name="Susuki M."/>
            <person name="Suzuki K.-i.T."/>
            <person name="Hayashi T."/>
            <person name="Toyoda A."/>
            <person name="Oliveira C."/>
            <person name="Osipova E."/>
            <person name="Leigh N.D."/>
            <person name="Simon A."/>
            <person name="Yun M.H."/>
        </authorList>
    </citation>
    <scope>NUCLEOTIDE SEQUENCE</scope>
    <source>
        <strain evidence="2">20211129_DDA</strain>
        <tissue evidence="2">Liver</tissue>
    </source>
</reference>
<name>A0AAV7VAD2_PLEWA</name>
<comment type="caution">
    <text evidence="2">The sequence shown here is derived from an EMBL/GenBank/DDBJ whole genome shotgun (WGS) entry which is preliminary data.</text>
</comment>
<sequence>MASPCGGGARSLSQVGRALVRSVRLRRERAMSAILRWSFQSGTLSETLFVSSGTLASFTPSSLSLFCPEFSRRSRATGPKLSWWLRTGLEECYPELLSMSIDPALRLRLRADLLSQQQGTVLHPKPVQPPPSCMEIERQQLTAFALPPEVCKVILAARRPSTKTVYTCGWNKFVAWCTNKSVDPPSAPLSEVLLFILSLVQQGSALGTLKGPVHHFAYLLRTQHPSHEEEKLHRLDPKRALAFYLNRTKDLRVDDQLFVGYVGVKKGKAVQKRTISRWVLLCIKMCYALAQKATS</sequence>
<dbReference type="GO" id="GO:0003677">
    <property type="term" value="F:DNA binding"/>
    <property type="evidence" value="ECO:0007669"/>
    <property type="project" value="UniProtKB-KW"/>
</dbReference>
<evidence type="ECO:0000313" key="3">
    <source>
        <dbReference type="Proteomes" id="UP001066276"/>
    </source>
</evidence>
<dbReference type="InterPro" id="IPR010998">
    <property type="entry name" value="Integrase_recombinase_N"/>
</dbReference>
<evidence type="ECO:0000256" key="1">
    <source>
        <dbReference type="ARBA" id="ARBA00023125"/>
    </source>
</evidence>
<dbReference type="Proteomes" id="UP001066276">
    <property type="component" value="Chromosome 2_1"/>
</dbReference>
<dbReference type="AlphaFoldDB" id="A0AAV7VAD2"/>
<accession>A0AAV7VAD2</accession>
<keyword evidence="1" id="KW-0238">DNA-binding</keyword>
<protein>
    <submittedName>
        <fullName evidence="2">Uncharacterized protein</fullName>
    </submittedName>
</protein>
<dbReference type="SUPFAM" id="SSF47823">
    <property type="entry name" value="lambda integrase-like, N-terminal domain"/>
    <property type="match status" value="1"/>
</dbReference>
<proteinExistence type="predicted"/>
<evidence type="ECO:0000313" key="2">
    <source>
        <dbReference type="EMBL" id="KAJ1198543.1"/>
    </source>
</evidence>
<dbReference type="PANTHER" id="PTHR35617:SF3">
    <property type="entry name" value="CORE-BINDING (CB) DOMAIN-CONTAINING PROTEIN"/>
    <property type="match status" value="1"/>
</dbReference>
<dbReference type="PANTHER" id="PTHR35617">
    <property type="entry name" value="PHAGE_INTEGRASE DOMAIN-CONTAINING PROTEIN"/>
    <property type="match status" value="1"/>
</dbReference>